<dbReference type="InterPro" id="IPR024572">
    <property type="entry name" value="RcnB"/>
</dbReference>
<dbReference type="HOGENOM" id="CLU_174019_0_0_6"/>
<dbReference type="KEGG" id="cko:CKO_00679"/>
<protein>
    <recommendedName>
        <fullName evidence="4">Nickel/cobalt homeostasis protein RcnB</fullName>
    </recommendedName>
</protein>
<feature type="chain" id="PRO_5002718200" description="Nickel/cobalt homeostasis protein RcnB" evidence="1">
    <location>
        <begin position="30"/>
        <end position="114"/>
    </location>
</feature>
<dbReference type="AlphaFoldDB" id="A8AEC0"/>
<dbReference type="Gene3D" id="3.10.450.160">
    <property type="entry name" value="inner membrane protein cigr"/>
    <property type="match status" value="1"/>
</dbReference>
<name>A8AEC0_CITK8</name>
<evidence type="ECO:0000256" key="1">
    <source>
        <dbReference type="SAM" id="SignalP"/>
    </source>
</evidence>
<sequence>MTRIRGEFMGMKNKFLMGALLLATSAVWAAPAATGIDQYELSSFVADFTHFKPGDTVPELYRTDEYNIKQWKQRNLPAPDAGTHWTYMGGAYVLINDTDGKIIKAYDGEIFYHR</sequence>
<reference evidence="2 3" key="1">
    <citation type="submission" date="2007-08" db="EMBL/GenBank/DDBJ databases">
        <authorList>
            <consortium name="The Citrobacter koseri Genome Sequencing Project"/>
            <person name="McClelland M."/>
            <person name="Sanderson E.K."/>
            <person name="Porwollik S."/>
            <person name="Spieth J."/>
            <person name="Clifton W.S."/>
            <person name="Latreille P."/>
            <person name="Courtney L."/>
            <person name="Wang C."/>
            <person name="Pepin K."/>
            <person name="Bhonagiri V."/>
            <person name="Nash W."/>
            <person name="Johnson M."/>
            <person name="Thiruvilangam P."/>
            <person name="Wilson R."/>
        </authorList>
    </citation>
    <scope>NUCLEOTIDE SEQUENCE [LARGE SCALE GENOMIC DNA]</scope>
    <source>
        <strain evidence="3">ATCC BAA-895 / CDC 4225-83 / SGSC4696</strain>
    </source>
</reference>
<evidence type="ECO:0000313" key="2">
    <source>
        <dbReference type="EMBL" id="ABV11833.1"/>
    </source>
</evidence>
<proteinExistence type="predicted"/>
<gene>
    <name evidence="2" type="ordered locus">CKO_00679</name>
</gene>
<organism evidence="2 3">
    <name type="scientific">Citrobacter koseri (strain ATCC BAA-895 / CDC 4225-83 / SGSC4696)</name>
    <dbReference type="NCBI Taxonomy" id="290338"/>
    <lineage>
        <taxon>Bacteria</taxon>
        <taxon>Pseudomonadati</taxon>
        <taxon>Pseudomonadota</taxon>
        <taxon>Gammaproteobacteria</taxon>
        <taxon>Enterobacterales</taxon>
        <taxon>Enterobacteriaceae</taxon>
        <taxon>Citrobacter</taxon>
    </lineage>
</organism>
<accession>A8AEC0</accession>
<evidence type="ECO:0008006" key="4">
    <source>
        <dbReference type="Google" id="ProtNLM"/>
    </source>
</evidence>
<keyword evidence="3" id="KW-1185">Reference proteome</keyword>
<dbReference type="EMBL" id="CP000822">
    <property type="protein sequence ID" value="ABV11833.1"/>
    <property type="molecule type" value="Genomic_DNA"/>
</dbReference>
<evidence type="ECO:0000313" key="3">
    <source>
        <dbReference type="Proteomes" id="UP000008148"/>
    </source>
</evidence>
<dbReference type="Pfam" id="PF11776">
    <property type="entry name" value="RcnB"/>
    <property type="match status" value="1"/>
</dbReference>
<dbReference type="Proteomes" id="UP000008148">
    <property type="component" value="Chromosome"/>
</dbReference>
<feature type="signal peptide" evidence="1">
    <location>
        <begin position="1"/>
        <end position="29"/>
    </location>
</feature>
<keyword evidence="1" id="KW-0732">Signal</keyword>